<evidence type="ECO:0008006" key="3">
    <source>
        <dbReference type="Google" id="ProtNLM"/>
    </source>
</evidence>
<proteinExistence type="predicted"/>
<sequence length="97" mass="10768">MKDTIIKAIENRNLLEFEYDGYSRTVEPHTLGVSKTGKETLSAYQTAGDSARGSVPCWGLFSLSKIEYLEILDDSFDGTRPGYSVGDSRMVRVIAEL</sequence>
<dbReference type="EMBL" id="JAUEPH010000002">
    <property type="protein sequence ID" value="MDN3203773.1"/>
    <property type="molecule type" value="Genomic_DNA"/>
</dbReference>
<dbReference type="Proteomes" id="UP001171916">
    <property type="component" value="Unassembled WGS sequence"/>
</dbReference>
<name>A0ABT7YBA1_9BACT</name>
<dbReference type="RefSeq" id="WP_289999330.1">
    <property type="nucleotide sequence ID" value="NZ_JAUEPH010000002.1"/>
</dbReference>
<protein>
    <recommendedName>
        <fullName evidence="3">WYL domain-containing protein</fullName>
    </recommendedName>
</protein>
<evidence type="ECO:0000313" key="2">
    <source>
        <dbReference type="Proteomes" id="UP001171916"/>
    </source>
</evidence>
<keyword evidence="2" id="KW-1185">Reference proteome</keyword>
<reference evidence="1" key="1">
    <citation type="submission" date="2023-06" db="EMBL/GenBank/DDBJ databases">
        <title>Robiginitalea aurantiacus sp. nov. and Algoriphagus sediminis sp. nov., isolated from coastal sediment.</title>
        <authorList>
            <person name="Zhou Z.Y."/>
            <person name="An J."/>
            <person name="Jia Y.W."/>
            <person name="Du Z.J."/>
        </authorList>
    </citation>
    <scope>NUCLEOTIDE SEQUENCE</scope>
    <source>
        <strain evidence="1">C2-7</strain>
    </source>
</reference>
<organism evidence="1 2">
    <name type="scientific">Algoriphagus sediminis</name>
    <dbReference type="NCBI Taxonomy" id="3057113"/>
    <lineage>
        <taxon>Bacteria</taxon>
        <taxon>Pseudomonadati</taxon>
        <taxon>Bacteroidota</taxon>
        <taxon>Cytophagia</taxon>
        <taxon>Cytophagales</taxon>
        <taxon>Cyclobacteriaceae</taxon>
        <taxon>Algoriphagus</taxon>
    </lineage>
</organism>
<evidence type="ECO:0000313" key="1">
    <source>
        <dbReference type="EMBL" id="MDN3203773.1"/>
    </source>
</evidence>
<accession>A0ABT7YBA1</accession>
<dbReference type="PROSITE" id="PS52050">
    <property type="entry name" value="WYL"/>
    <property type="match status" value="1"/>
</dbReference>
<gene>
    <name evidence="1" type="ORF">QVH07_06415</name>
</gene>
<comment type="caution">
    <text evidence="1">The sequence shown here is derived from an EMBL/GenBank/DDBJ whole genome shotgun (WGS) entry which is preliminary data.</text>
</comment>